<dbReference type="EMBL" id="LT906434">
    <property type="protein sequence ID" value="SNU78695.1"/>
    <property type="molecule type" value="Genomic_DNA"/>
</dbReference>
<evidence type="ECO:0000313" key="3">
    <source>
        <dbReference type="Proteomes" id="UP000215033"/>
    </source>
</evidence>
<reference evidence="2 3" key="1">
    <citation type="submission" date="2017-06" db="EMBL/GenBank/DDBJ databases">
        <authorList>
            <consortium name="Pathogen Informatics"/>
        </authorList>
    </citation>
    <scope>NUCLEOTIDE SEQUENCE [LARGE SCALE GENOMIC DNA]</scope>
    <source>
        <strain evidence="2 3">NCTC12230</strain>
    </source>
</reference>
<accession>A0AB38DNF3</accession>
<sequence>MPINRTADHGLIFEGDVKVRNRNIADGGIYDVGNTTSLTTASSTESKERTSKRKGTYGQALDSLVTQKPTEVGLKLDTFDKNNLAMALMGEAAVIAARAETVTDTVIHIGKKGQGYKLPHENIDPSTIKVKNKSDQNVAAEKVVFNANVGFIEIDPSADNVNDDEDIKVSYKTRAAGGFKISAGALSRLDLEIWVDGKNRITGEAGVLHIPHAVLAADGDIDWFGDDFAEAAFKGTAVLAEGQTSTYYFSSFSN</sequence>
<organism evidence="2 3">
    <name type="scientific">Neisseria zoodegmatis</name>
    <dbReference type="NCBI Taxonomy" id="326523"/>
    <lineage>
        <taxon>Bacteria</taxon>
        <taxon>Pseudomonadati</taxon>
        <taxon>Pseudomonadota</taxon>
        <taxon>Betaproteobacteria</taxon>
        <taxon>Neisseriales</taxon>
        <taxon>Neisseriaceae</taxon>
        <taxon>Neisseria</taxon>
    </lineage>
</organism>
<dbReference type="Proteomes" id="UP000215033">
    <property type="component" value="Chromosome 1"/>
</dbReference>
<feature type="compositionally biased region" description="Low complexity" evidence="1">
    <location>
        <begin position="35"/>
        <end position="44"/>
    </location>
</feature>
<dbReference type="AlphaFoldDB" id="A0AB38DNF3"/>
<name>A0AB38DNF3_9NEIS</name>
<evidence type="ECO:0000313" key="2">
    <source>
        <dbReference type="EMBL" id="SNU78695.1"/>
    </source>
</evidence>
<protein>
    <recommendedName>
        <fullName evidence="4">Major tail protein</fullName>
    </recommendedName>
</protein>
<evidence type="ECO:0008006" key="4">
    <source>
        <dbReference type="Google" id="ProtNLM"/>
    </source>
</evidence>
<feature type="region of interest" description="Disordered" evidence="1">
    <location>
        <begin position="35"/>
        <end position="58"/>
    </location>
</feature>
<gene>
    <name evidence="2" type="ORF">SAMEA4504057_00171</name>
</gene>
<dbReference type="KEGG" id="nzo:SAMEA4504057_0171"/>
<proteinExistence type="predicted"/>
<evidence type="ECO:0000256" key="1">
    <source>
        <dbReference type="SAM" id="MobiDB-lite"/>
    </source>
</evidence>
<dbReference type="RefSeq" id="WP_231990499.1">
    <property type="nucleotide sequence ID" value="NZ_LT906434.1"/>
</dbReference>